<dbReference type="InterPro" id="IPR047112">
    <property type="entry name" value="RecG/Mfd"/>
</dbReference>
<evidence type="ECO:0000313" key="12">
    <source>
        <dbReference type="EMBL" id="AKK20669.1"/>
    </source>
</evidence>
<dbReference type="Gene3D" id="3.40.50.11180">
    <property type="match status" value="1"/>
</dbReference>
<dbReference type="InterPro" id="IPR005118">
    <property type="entry name" value="TRCF_C"/>
</dbReference>
<accession>A0A0G3I450</accession>
<comment type="similarity">
    <text evidence="9">In the C-terminal section; belongs to the helicase family. RecG subfamily.</text>
</comment>
<name>A0A0G3I450_LIBAF</name>
<gene>
    <name evidence="9" type="primary">mfd</name>
    <name evidence="12" type="ORF">G293_05300</name>
</gene>
<dbReference type="InterPro" id="IPR001650">
    <property type="entry name" value="Helicase_C-like"/>
</dbReference>
<evidence type="ECO:0000256" key="1">
    <source>
        <dbReference type="ARBA" id="ARBA00022490"/>
    </source>
</evidence>
<dbReference type="Gene3D" id="3.40.50.300">
    <property type="entry name" value="P-loop containing nucleotide triphosphate hydrolases"/>
    <property type="match status" value="2"/>
</dbReference>
<dbReference type="GO" id="GO:0016787">
    <property type="term" value="F:hydrolase activity"/>
    <property type="evidence" value="ECO:0007669"/>
    <property type="project" value="UniProtKB-KW"/>
</dbReference>
<evidence type="ECO:0000313" key="13">
    <source>
        <dbReference type="Proteomes" id="UP000035503"/>
    </source>
</evidence>
<sequence>MIFGFDIERISEKSCKKDIICPIISGTEGFVLAKIAHFGRSILYICSDERYLINLKKTLTFIVPEIKVIIFPAWDCLPYDRVSPSPHVVAQRLLCVSYLNSCHSSKKTTIILTTVSALMCRSVPLKSTTDCKLSIRSKDHINMAKVIKKLETNGFERVNTVYKVGEYAVRGGILDVYAPTERYPVRVDFFGDTIESLRLFDSSTQRTIREISIFTINTLSEVILTPENIGRFRENYLANFGAATQEDPLYNAISQGRRYPGMEHWLPFFYQNIETIFPYLSEFCIVTDHLVKETALKRSQLIQDYYNARLQYSSDKKQDYFYRPILPEKLYLDYQQFDALTRTTHKLVQMSSFNQPETADNRVVHLNIFPGKSWIPSSMKIIESRDNWESSDRFDEFLKYVSEKAQAGIKTLLSVYSKGGLQHLIHLMENRGFHKIKKIDSFAEMASLTKEEIAATVLPIKQGFETDNMMLVTEIDFLGKKIVDRVIRTKKSHVQALFESSNIEEGTIIVHAEHGIGRFVRLYSIEVSGSLHDCLELHYADNAKLFVPVENIDLISRYSSTETTAIILDKLGGLSWKTRKSNLKKRLENLAQKLVDIAAKRAVHHVPPMTVSQDLYSQFIKRFPYIETEDQEQAIDAVTQDLSSGLIMDRLICGDVGFGKTEVALRAAFIAVMNGFQVAVIAPTTILVQQHFRLFSERFQDFSVRIVSISRFVQAKEVSLNKKAIAEGQVDIVVGTHALLHPKIIFANLGLIIVDEEQHFGVKHKEALKETHTGVHVLTLSATPIPRTLQLAITGVRELSLINMPPINRIACRTSVSIFDPLLIRETLMREHYRGGQSFYVCPRLSDLDKCYEFLQAEVPELKVAMAHGKMSPRNLEDRMNSFYEEKYDILLSTSIVESGLDLPKANTIIVHRADMFGLAQLYQLRGRVGRSKIASFALFLLPENCPITASAQKRLSFLQSLNTLGAGFQLASYDLDIRGTGNLLGEEQSGHIKEMGFELYQKVLEETIASIKGKKELVESDWSPRVFIEASVMIPESYVSDINLRLSLYRRLGNITDRADIGHFKEEMIDRFGPLPIEVIYLLKVIFLKLLCRTANIDKMDIGAKGIIIHFRNKTFHDPEGLLQYIEQQKGKVIIRPDQSIVFDCLLPTINQRFVEAKRIIAELIKMIDVDTKQCYSSDSQQLDVG</sequence>
<keyword evidence="13" id="KW-1185">Reference proteome</keyword>
<evidence type="ECO:0000259" key="10">
    <source>
        <dbReference type="PROSITE" id="PS51192"/>
    </source>
</evidence>
<protein>
    <recommendedName>
        <fullName evidence="9">Transcription-repair-coupling factor</fullName>
        <shortName evidence="9">TRCF</shortName>
        <ecNumber evidence="9">3.6.4.-</ecNumber>
    </recommendedName>
</protein>
<evidence type="ECO:0000256" key="3">
    <source>
        <dbReference type="ARBA" id="ARBA00022763"/>
    </source>
</evidence>
<dbReference type="NCBIfam" id="TIGR00580">
    <property type="entry name" value="mfd"/>
    <property type="match status" value="1"/>
</dbReference>
<keyword evidence="5" id="KW-0347">Helicase</keyword>
<organism evidence="12 13">
    <name type="scientific">Candidatus Liberibacter africanus PTSAPSY</name>
    <dbReference type="NCBI Taxonomy" id="1277257"/>
    <lineage>
        <taxon>Bacteria</taxon>
        <taxon>Pseudomonadati</taxon>
        <taxon>Pseudomonadota</taxon>
        <taxon>Alphaproteobacteria</taxon>
        <taxon>Hyphomicrobiales</taxon>
        <taxon>Rhizobiaceae</taxon>
        <taxon>Liberibacter</taxon>
    </lineage>
</organism>
<keyword evidence="3 9" id="KW-0227">DNA damage</keyword>
<dbReference type="HAMAP" id="MF_00969">
    <property type="entry name" value="TRCF"/>
    <property type="match status" value="1"/>
</dbReference>
<keyword evidence="1 9" id="KW-0963">Cytoplasm</keyword>
<dbReference type="Gene3D" id="3.30.2060.10">
    <property type="entry name" value="Penicillin-binding protein 1b domain"/>
    <property type="match status" value="1"/>
</dbReference>
<evidence type="ECO:0000256" key="8">
    <source>
        <dbReference type="ARBA" id="ARBA00023204"/>
    </source>
</evidence>
<dbReference type="SMART" id="SM00982">
    <property type="entry name" value="TRCF"/>
    <property type="match status" value="1"/>
</dbReference>
<dbReference type="GO" id="GO:0005737">
    <property type="term" value="C:cytoplasm"/>
    <property type="evidence" value="ECO:0007669"/>
    <property type="project" value="UniProtKB-SubCell"/>
</dbReference>
<dbReference type="SMART" id="SM00487">
    <property type="entry name" value="DEXDc"/>
    <property type="match status" value="1"/>
</dbReference>
<dbReference type="InterPro" id="IPR041471">
    <property type="entry name" value="UvrB_inter"/>
</dbReference>
<dbReference type="InterPro" id="IPR036101">
    <property type="entry name" value="CarD-like/TRCF_RID_sf"/>
</dbReference>
<dbReference type="STRING" id="1277257.G293_05300"/>
<dbReference type="EC" id="3.6.4.-" evidence="9"/>
<dbReference type="KEGG" id="lau:G293_05300"/>
<dbReference type="Pfam" id="PF02559">
    <property type="entry name" value="CarD_TRCF_RID"/>
    <property type="match status" value="1"/>
</dbReference>
<keyword evidence="7 9" id="KW-0238">DNA-binding</keyword>
<dbReference type="AlphaFoldDB" id="A0A0G3I450"/>
<dbReference type="InterPro" id="IPR027417">
    <property type="entry name" value="P-loop_NTPase"/>
</dbReference>
<dbReference type="SMART" id="SM00490">
    <property type="entry name" value="HELICc"/>
    <property type="match status" value="1"/>
</dbReference>
<dbReference type="GO" id="GO:0005524">
    <property type="term" value="F:ATP binding"/>
    <property type="evidence" value="ECO:0007669"/>
    <property type="project" value="UniProtKB-UniRule"/>
</dbReference>
<dbReference type="Pfam" id="PF03461">
    <property type="entry name" value="TRCF"/>
    <property type="match status" value="1"/>
</dbReference>
<dbReference type="GO" id="GO:0003684">
    <property type="term" value="F:damaged DNA binding"/>
    <property type="evidence" value="ECO:0007669"/>
    <property type="project" value="InterPro"/>
</dbReference>
<keyword evidence="2 9" id="KW-0547">Nucleotide-binding</keyword>
<keyword evidence="4 9" id="KW-0378">Hydrolase</keyword>
<dbReference type="SMART" id="SM01058">
    <property type="entry name" value="CarD_TRCF"/>
    <property type="match status" value="1"/>
</dbReference>
<dbReference type="PROSITE" id="PS51192">
    <property type="entry name" value="HELICASE_ATP_BIND_1"/>
    <property type="match status" value="1"/>
</dbReference>
<evidence type="ECO:0000256" key="6">
    <source>
        <dbReference type="ARBA" id="ARBA00022840"/>
    </source>
</evidence>
<evidence type="ECO:0000259" key="11">
    <source>
        <dbReference type="PROSITE" id="PS51194"/>
    </source>
</evidence>
<dbReference type="InterPro" id="IPR011545">
    <property type="entry name" value="DEAD/DEAH_box_helicase_dom"/>
</dbReference>
<dbReference type="OrthoDB" id="9804325at2"/>
<dbReference type="GO" id="GO:0000716">
    <property type="term" value="P:transcription-coupled nucleotide-excision repair, DNA damage recognition"/>
    <property type="evidence" value="ECO:0007669"/>
    <property type="project" value="UniProtKB-UniRule"/>
</dbReference>
<comment type="function">
    <text evidence="9">Couples transcription and DNA repair by recognizing RNA polymerase (RNAP) stalled at DNA lesions. Mediates ATP-dependent release of RNAP and its truncated transcript from the DNA, and recruitment of nucleotide excision repair machinery to the damaged site.</text>
</comment>
<dbReference type="EMBL" id="CP004021">
    <property type="protein sequence ID" value="AKK20669.1"/>
    <property type="molecule type" value="Genomic_DNA"/>
</dbReference>
<dbReference type="InterPro" id="IPR004576">
    <property type="entry name" value="Mfd"/>
</dbReference>
<dbReference type="PATRIC" id="fig|1277257.4.peg.1153"/>
<dbReference type="RefSeq" id="WP_047264615.1">
    <property type="nucleotide sequence ID" value="NZ_CP004021.1"/>
</dbReference>
<feature type="domain" description="Helicase ATP-binding" evidence="10">
    <location>
        <begin position="641"/>
        <end position="802"/>
    </location>
</feature>
<evidence type="ECO:0000256" key="7">
    <source>
        <dbReference type="ARBA" id="ARBA00023125"/>
    </source>
</evidence>
<dbReference type="Pfam" id="PF00270">
    <property type="entry name" value="DEAD"/>
    <property type="match status" value="1"/>
</dbReference>
<feature type="domain" description="Helicase C-terminal" evidence="11">
    <location>
        <begin position="823"/>
        <end position="977"/>
    </location>
</feature>
<reference evidence="12 13" key="1">
    <citation type="journal article" date="2015" name="Genome Announc.">
        <title>Complete Genome Sequence of 'Candidatus Liberibacter africanus,' a Bacterium Associated with Citrus Huanglongbing.</title>
        <authorList>
            <person name="Lin H."/>
            <person name="Pietersen G."/>
            <person name="Han C."/>
            <person name="Read D.A."/>
            <person name="Lou B."/>
            <person name="Gupta G."/>
            <person name="Civerolo E.L."/>
        </authorList>
    </citation>
    <scope>NUCLEOTIDE SEQUENCE [LARGE SCALE GENOMIC DNA]</scope>
    <source>
        <strain evidence="12 13">PTSAPSY</strain>
    </source>
</reference>
<dbReference type="SUPFAM" id="SSF143517">
    <property type="entry name" value="TRCF domain-like"/>
    <property type="match status" value="1"/>
</dbReference>
<dbReference type="Gene3D" id="3.90.1150.50">
    <property type="entry name" value="Transcription-repair-coupling factor, D7 domain"/>
    <property type="match status" value="1"/>
</dbReference>
<evidence type="ECO:0000256" key="9">
    <source>
        <dbReference type="HAMAP-Rule" id="MF_00969"/>
    </source>
</evidence>
<evidence type="ECO:0000256" key="2">
    <source>
        <dbReference type="ARBA" id="ARBA00022741"/>
    </source>
</evidence>
<dbReference type="SUPFAM" id="SSF52540">
    <property type="entry name" value="P-loop containing nucleoside triphosphate hydrolases"/>
    <property type="match status" value="4"/>
</dbReference>
<dbReference type="CDD" id="cd17991">
    <property type="entry name" value="DEXHc_TRCF"/>
    <property type="match status" value="1"/>
</dbReference>
<keyword evidence="8 9" id="KW-0234">DNA repair</keyword>
<dbReference type="InterPro" id="IPR003711">
    <property type="entry name" value="CarD-like/TRCF_RID"/>
</dbReference>
<evidence type="ECO:0000256" key="5">
    <source>
        <dbReference type="ARBA" id="ARBA00022806"/>
    </source>
</evidence>
<dbReference type="Proteomes" id="UP000035503">
    <property type="component" value="Chromosome"/>
</dbReference>
<dbReference type="GO" id="GO:0006355">
    <property type="term" value="P:regulation of DNA-templated transcription"/>
    <property type="evidence" value="ECO:0007669"/>
    <property type="project" value="UniProtKB-UniRule"/>
</dbReference>
<keyword evidence="6 9" id="KW-0067">ATP-binding</keyword>
<dbReference type="Pfam" id="PF00271">
    <property type="entry name" value="Helicase_C"/>
    <property type="match status" value="1"/>
</dbReference>
<dbReference type="GO" id="GO:0003678">
    <property type="term" value="F:DNA helicase activity"/>
    <property type="evidence" value="ECO:0007669"/>
    <property type="project" value="TreeGrafter"/>
</dbReference>
<dbReference type="PROSITE" id="PS51194">
    <property type="entry name" value="HELICASE_CTER"/>
    <property type="match status" value="1"/>
</dbReference>
<dbReference type="PANTHER" id="PTHR47964">
    <property type="entry name" value="ATP-DEPENDENT DNA HELICASE HOMOLOG RECG, CHLOROPLASTIC"/>
    <property type="match status" value="1"/>
</dbReference>
<comment type="subcellular location">
    <subcellularLocation>
        <location evidence="9">Cytoplasm</location>
    </subcellularLocation>
</comment>
<comment type="similarity">
    <text evidence="9">In the N-terminal section; belongs to the UvrB family.</text>
</comment>
<dbReference type="InterPro" id="IPR014001">
    <property type="entry name" value="Helicase_ATP-bd"/>
</dbReference>
<dbReference type="Pfam" id="PF17757">
    <property type="entry name" value="UvrB_inter"/>
    <property type="match status" value="1"/>
</dbReference>
<dbReference type="InterPro" id="IPR037235">
    <property type="entry name" value="TRCF-like_C_D7"/>
</dbReference>
<dbReference type="Gene3D" id="2.40.10.170">
    <property type="match status" value="1"/>
</dbReference>
<evidence type="ECO:0000256" key="4">
    <source>
        <dbReference type="ARBA" id="ARBA00022801"/>
    </source>
</evidence>
<proteinExistence type="inferred from homology"/>
<dbReference type="SUPFAM" id="SSF141259">
    <property type="entry name" value="CarD-like"/>
    <property type="match status" value="1"/>
</dbReference>
<dbReference type="PANTHER" id="PTHR47964:SF1">
    <property type="entry name" value="ATP-DEPENDENT DNA HELICASE HOMOLOG RECG, CHLOROPLASTIC"/>
    <property type="match status" value="1"/>
</dbReference>
<dbReference type="Gene3D" id="3.40.50.11140">
    <property type="match status" value="1"/>
</dbReference>